<dbReference type="PANTHER" id="PTHR11080:SF2">
    <property type="entry name" value="LD05707P"/>
    <property type="match status" value="1"/>
</dbReference>
<dbReference type="InterPro" id="IPR052347">
    <property type="entry name" value="Isochorismatase_Nicotinamidase"/>
</dbReference>
<keyword evidence="4" id="KW-1185">Reference proteome</keyword>
<sequence length="259" mass="28895">MEALLIIDPQNDFCDPAGSLFVPGAQEDMNRLAAWARAKGAALQRLVLTLDSHRAWDISHPLFWRDRQGALPAPFSQIVRDDVLTGRVRPVHKHLMEPVLTYLAQLEEGGRYQHTVWPEHCLIGSWGHNVAAPIFELCRDFEERRLKPVQYHLKGLNPLTEHYSAVRAEVPQRGDDHTSVNQSLLDSLLDPAFETVYVAGEALSHCVAATVEDCLAHAPGLAKKMVLIRNASSAVPGFEALAENHCRSFAEKGIRFLEI</sequence>
<dbReference type="AlphaFoldDB" id="A0A8J7U5R4"/>
<keyword evidence="2" id="KW-0378">Hydrolase</keyword>
<dbReference type="GO" id="GO:0016787">
    <property type="term" value="F:hydrolase activity"/>
    <property type="evidence" value="ECO:0007669"/>
    <property type="project" value="UniProtKB-KW"/>
</dbReference>
<dbReference type="Proteomes" id="UP000664417">
    <property type="component" value="Unassembled WGS sequence"/>
</dbReference>
<name>A0A8J7U5R4_9BACT</name>
<evidence type="ECO:0000256" key="2">
    <source>
        <dbReference type="ARBA" id="ARBA00022801"/>
    </source>
</evidence>
<dbReference type="SUPFAM" id="SSF52499">
    <property type="entry name" value="Isochorismatase-like hydrolases"/>
    <property type="match status" value="1"/>
</dbReference>
<comment type="caution">
    <text evidence="3">The sequence shown here is derived from an EMBL/GenBank/DDBJ whole genome shotgun (WGS) entry which is preliminary data.</text>
</comment>
<gene>
    <name evidence="3" type="ORF">J3U88_30490</name>
</gene>
<dbReference type="Gene3D" id="3.40.50.850">
    <property type="entry name" value="Isochorismatase-like"/>
    <property type="match status" value="1"/>
</dbReference>
<evidence type="ECO:0000313" key="3">
    <source>
        <dbReference type="EMBL" id="MBO1322833.1"/>
    </source>
</evidence>
<evidence type="ECO:0000256" key="1">
    <source>
        <dbReference type="ARBA" id="ARBA00006336"/>
    </source>
</evidence>
<evidence type="ECO:0008006" key="5">
    <source>
        <dbReference type="Google" id="ProtNLM"/>
    </source>
</evidence>
<dbReference type="InterPro" id="IPR036380">
    <property type="entry name" value="Isochorismatase-like_sf"/>
</dbReference>
<protein>
    <recommendedName>
        <fullName evidence="5">Nicotinamidase</fullName>
    </recommendedName>
</protein>
<dbReference type="EMBL" id="JAFREP010000044">
    <property type="protein sequence ID" value="MBO1322833.1"/>
    <property type="molecule type" value="Genomic_DNA"/>
</dbReference>
<evidence type="ECO:0000313" key="4">
    <source>
        <dbReference type="Proteomes" id="UP000664417"/>
    </source>
</evidence>
<comment type="similarity">
    <text evidence="1">Belongs to the isochorismatase family.</text>
</comment>
<organism evidence="3 4">
    <name type="scientific">Acanthopleuribacter pedis</name>
    <dbReference type="NCBI Taxonomy" id="442870"/>
    <lineage>
        <taxon>Bacteria</taxon>
        <taxon>Pseudomonadati</taxon>
        <taxon>Acidobacteriota</taxon>
        <taxon>Holophagae</taxon>
        <taxon>Acanthopleuribacterales</taxon>
        <taxon>Acanthopleuribacteraceae</taxon>
        <taxon>Acanthopleuribacter</taxon>
    </lineage>
</organism>
<reference evidence="3" key="1">
    <citation type="submission" date="2021-03" db="EMBL/GenBank/DDBJ databases">
        <authorList>
            <person name="Wang G."/>
        </authorList>
    </citation>
    <scope>NUCLEOTIDE SEQUENCE</scope>
    <source>
        <strain evidence="3">KCTC 12899</strain>
    </source>
</reference>
<proteinExistence type="inferred from homology"/>
<dbReference type="PANTHER" id="PTHR11080">
    <property type="entry name" value="PYRAZINAMIDASE/NICOTINAMIDASE"/>
    <property type="match status" value="1"/>
</dbReference>
<dbReference type="RefSeq" id="WP_207862805.1">
    <property type="nucleotide sequence ID" value="NZ_JAFREP010000044.1"/>
</dbReference>
<accession>A0A8J7U5R4</accession>